<dbReference type="InterPro" id="IPR002893">
    <property type="entry name" value="Znf_MYND"/>
</dbReference>
<keyword evidence="1" id="KW-0479">Metal-binding</keyword>
<keyword evidence="8" id="KW-1185">Reference proteome</keyword>
<evidence type="ECO:0000313" key="8">
    <source>
        <dbReference type="Proteomes" id="UP000076738"/>
    </source>
</evidence>
<dbReference type="AlphaFoldDB" id="A0A167IG03"/>
<evidence type="ECO:0000256" key="2">
    <source>
        <dbReference type="ARBA" id="ARBA00022771"/>
    </source>
</evidence>
<reference evidence="7 8" key="1">
    <citation type="journal article" date="2016" name="Mol. Biol. Evol.">
        <title>Comparative Genomics of Early-Diverging Mushroom-Forming Fungi Provides Insights into the Origins of Lignocellulose Decay Capabilities.</title>
        <authorList>
            <person name="Nagy L.G."/>
            <person name="Riley R."/>
            <person name="Tritt A."/>
            <person name="Adam C."/>
            <person name="Daum C."/>
            <person name="Floudas D."/>
            <person name="Sun H."/>
            <person name="Yadav J.S."/>
            <person name="Pangilinan J."/>
            <person name="Larsson K.H."/>
            <person name="Matsuura K."/>
            <person name="Barry K."/>
            <person name="Labutti K."/>
            <person name="Kuo R."/>
            <person name="Ohm R.A."/>
            <person name="Bhattacharya S.S."/>
            <person name="Shirouzu T."/>
            <person name="Yoshinaga Y."/>
            <person name="Martin F.M."/>
            <person name="Grigoriev I.V."/>
            <person name="Hibbett D.S."/>
        </authorList>
    </citation>
    <scope>NUCLEOTIDE SEQUENCE [LARGE SCALE GENOMIC DNA]</scope>
    <source>
        <strain evidence="7 8">TUFC12733</strain>
    </source>
</reference>
<dbReference type="Pfam" id="PF01753">
    <property type="entry name" value="zf-MYND"/>
    <property type="match status" value="1"/>
</dbReference>
<feature type="compositionally biased region" description="Basic and acidic residues" evidence="5">
    <location>
        <begin position="228"/>
        <end position="244"/>
    </location>
</feature>
<feature type="compositionally biased region" description="Basic and acidic residues" evidence="5">
    <location>
        <begin position="260"/>
        <end position="269"/>
    </location>
</feature>
<feature type="compositionally biased region" description="Low complexity" evidence="5">
    <location>
        <begin position="129"/>
        <end position="142"/>
    </location>
</feature>
<dbReference type="STRING" id="1330018.A0A167IG03"/>
<evidence type="ECO:0000256" key="3">
    <source>
        <dbReference type="ARBA" id="ARBA00022833"/>
    </source>
</evidence>
<organism evidence="7 8">
    <name type="scientific">Calocera viscosa (strain TUFC12733)</name>
    <dbReference type="NCBI Taxonomy" id="1330018"/>
    <lineage>
        <taxon>Eukaryota</taxon>
        <taxon>Fungi</taxon>
        <taxon>Dikarya</taxon>
        <taxon>Basidiomycota</taxon>
        <taxon>Agaricomycotina</taxon>
        <taxon>Dacrymycetes</taxon>
        <taxon>Dacrymycetales</taxon>
        <taxon>Dacrymycetaceae</taxon>
        <taxon>Calocera</taxon>
    </lineage>
</organism>
<gene>
    <name evidence="7" type="ORF">CALVIDRAFT_567283</name>
</gene>
<feature type="region of interest" description="Disordered" evidence="5">
    <location>
        <begin position="228"/>
        <end position="269"/>
    </location>
</feature>
<accession>A0A167IG03</accession>
<dbReference type="PROSITE" id="PS01360">
    <property type="entry name" value="ZF_MYND_1"/>
    <property type="match status" value="1"/>
</dbReference>
<dbReference type="SUPFAM" id="SSF144232">
    <property type="entry name" value="HIT/MYND zinc finger-like"/>
    <property type="match status" value="1"/>
</dbReference>
<feature type="region of interest" description="Disordered" evidence="5">
    <location>
        <begin position="121"/>
        <end position="177"/>
    </location>
</feature>
<name>A0A167IG03_CALVF</name>
<evidence type="ECO:0000256" key="4">
    <source>
        <dbReference type="PROSITE-ProRule" id="PRU00134"/>
    </source>
</evidence>
<keyword evidence="3" id="KW-0862">Zinc</keyword>
<proteinExistence type="predicted"/>
<evidence type="ECO:0000256" key="1">
    <source>
        <dbReference type="ARBA" id="ARBA00022723"/>
    </source>
</evidence>
<dbReference type="PROSITE" id="PS50865">
    <property type="entry name" value="ZF_MYND_2"/>
    <property type="match status" value="1"/>
</dbReference>
<dbReference type="EMBL" id="KV417309">
    <property type="protein sequence ID" value="KZO92610.1"/>
    <property type="molecule type" value="Genomic_DNA"/>
</dbReference>
<evidence type="ECO:0000259" key="6">
    <source>
        <dbReference type="PROSITE" id="PS50865"/>
    </source>
</evidence>
<protein>
    <recommendedName>
        <fullName evidence="6">MYND-type domain-containing protein</fullName>
    </recommendedName>
</protein>
<dbReference type="OrthoDB" id="9922773at2759"/>
<evidence type="ECO:0000256" key="5">
    <source>
        <dbReference type="SAM" id="MobiDB-lite"/>
    </source>
</evidence>
<feature type="domain" description="MYND-type" evidence="6">
    <location>
        <begin position="180"/>
        <end position="217"/>
    </location>
</feature>
<sequence length="269" mass="29567">MFGGGGLRPTSAFVHTTLMGSMARGERMAIDFNVPCDVEALRSDRDAQAKFISSSIKQCSPELKYSADWTCFACGDPAHEVVHNPMSWLHAQPAFVMDYVHFVCRLSKDECRKVVDESNAELSREMGMEPPTSEAEEPAAPVEKPPVEDGPSEEPVKEAGPAQEKDSEKEKEQEGPAGGCAVCHKLGKMLQCSRCKLIRYCSPECQKADYGRHKTVCRWVDNVEKTFPAEKKEGAGEGETEKPAGDGWPASIPRPFDPAPPKEHDHSNC</sequence>
<dbReference type="Proteomes" id="UP000076738">
    <property type="component" value="Unassembled WGS sequence"/>
</dbReference>
<feature type="compositionally biased region" description="Basic and acidic residues" evidence="5">
    <location>
        <begin position="163"/>
        <end position="174"/>
    </location>
</feature>
<dbReference type="Gene3D" id="6.10.140.2220">
    <property type="match status" value="1"/>
</dbReference>
<evidence type="ECO:0000313" key="7">
    <source>
        <dbReference type="EMBL" id="KZO92610.1"/>
    </source>
</evidence>
<dbReference type="GO" id="GO:0008270">
    <property type="term" value="F:zinc ion binding"/>
    <property type="evidence" value="ECO:0007669"/>
    <property type="project" value="UniProtKB-KW"/>
</dbReference>
<keyword evidence="2 4" id="KW-0863">Zinc-finger</keyword>